<dbReference type="InterPro" id="IPR050580">
    <property type="entry name" value="2H_phosphoesterase_YjcG-like"/>
</dbReference>
<dbReference type="AlphaFoldDB" id="A0A1D8B1R8"/>
<keyword evidence="1" id="KW-0436">Ligase</keyword>
<dbReference type="OrthoDB" id="358773at2"/>
<dbReference type="RefSeq" id="WP_009743422.1">
    <property type="nucleotide sequence ID" value="NZ_CP017298.1"/>
</dbReference>
<sequence>MFLPQRLPGQDWLGVVIAIPEPWVSELTDLRLRLGDLQGSRVPAHITLMPPVPVATESRGEVIEHLSAIARRSRPFRVALRGADCFRPLSPVAFLNLAEGGRSCSDLAESIRSGPLDYEPRFPYHPHVTLAQGVGDPVLDLAIDIGSSFEASWVVPGFRLDRLDPSGAYSSMAIFDFEGI</sequence>
<dbReference type="STRING" id="178339.BH719_03740"/>
<protein>
    <submittedName>
        <fullName evidence="1">2'-5' RNA ligase</fullName>
    </submittedName>
</protein>
<gene>
    <name evidence="1" type="ORF">BH719_03740</name>
</gene>
<evidence type="ECO:0000313" key="2">
    <source>
        <dbReference type="Proteomes" id="UP000095214"/>
    </source>
</evidence>
<dbReference type="PANTHER" id="PTHR40037">
    <property type="entry name" value="PHOSPHOESTERASE YJCG-RELATED"/>
    <property type="match status" value="1"/>
</dbReference>
<dbReference type="Pfam" id="PF13563">
    <property type="entry name" value="2_5_RNA_ligase2"/>
    <property type="match status" value="1"/>
</dbReference>
<dbReference type="KEGG" id="phon:BH719_03740"/>
<dbReference type="InterPro" id="IPR009097">
    <property type="entry name" value="Cyclic_Pdiesterase"/>
</dbReference>
<reference evidence="1 2" key="1">
    <citation type="submission" date="2016-09" db="EMBL/GenBank/DDBJ databases">
        <title>Complete genome sequence of Actinomyces hongkongensis HKU8.</title>
        <authorList>
            <person name="Gao Y.-X."/>
            <person name="Zhou Y.-Y."/>
            <person name="Xie Y."/>
            <person name="Wang M."/>
            <person name="Wang S.-J."/>
            <person name="Shen S.-G."/>
        </authorList>
    </citation>
    <scope>NUCLEOTIDE SEQUENCE [LARGE SCALE GENOMIC DNA]</scope>
    <source>
        <strain evidence="1 2">HKU8</strain>
    </source>
</reference>
<dbReference type="EMBL" id="CP017298">
    <property type="protein sequence ID" value="AOS47078.1"/>
    <property type="molecule type" value="Genomic_DNA"/>
</dbReference>
<evidence type="ECO:0000313" key="1">
    <source>
        <dbReference type="EMBL" id="AOS47078.1"/>
    </source>
</evidence>
<keyword evidence="2" id="KW-1185">Reference proteome</keyword>
<organism evidence="1 2">
    <name type="scientific">Pauljensenia hongkongensis</name>
    <dbReference type="NCBI Taxonomy" id="178339"/>
    <lineage>
        <taxon>Bacteria</taxon>
        <taxon>Bacillati</taxon>
        <taxon>Actinomycetota</taxon>
        <taxon>Actinomycetes</taxon>
        <taxon>Actinomycetales</taxon>
        <taxon>Actinomycetaceae</taxon>
        <taxon>Pauljensenia</taxon>
    </lineage>
</organism>
<dbReference type="Gene3D" id="3.90.1140.10">
    <property type="entry name" value="Cyclic phosphodiesterase"/>
    <property type="match status" value="1"/>
</dbReference>
<proteinExistence type="predicted"/>
<name>A0A1D8B1R8_9ACTO</name>
<accession>A0A1D8B1R8</accession>
<dbReference type="PANTHER" id="PTHR40037:SF1">
    <property type="entry name" value="PHOSPHOESTERASE SAOUHSC_00951-RELATED"/>
    <property type="match status" value="1"/>
</dbReference>
<dbReference type="GO" id="GO:0016874">
    <property type="term" value="F:ligase activity"/>
    <property type="evidence" value="ECO:0007669"/>
    <property type="project" value="UniProtKB-KW"/>
</dbReference>
<dbReference type="SUPFAM" id="SSF55144">
    <property type="entry name" value="LigT-like"/>
    <property type="match status" value="1"/>
</dbReference>
<dbReference type="Proteomes" id="UP000095214">
    <property type="component" value="Chromosome"/>
</dbReference>